<reference evidence="15 16" key="1">
    <citation type="submission" date="2024-11" db="EMBL/GenBank/DDBJ databases">
        <title>Chromosome-level genome assembly of the freshwater bivalve Anodonta woodiana.</title>
        <authorList>
            <person name="Chen X."/>
        </authorList>
    </citation>
    <scope>NUCLEOTIDE SEQUENCE [LARGE SCALE GENOMIC DNA]</scope>
    <source>
        <strain evidence="15">MN2024</strain>
        <tissue evidence="15">Gills</tissue>
    </source>
</reference>
<feature type="site" description="mRNA cap binding" evidence="12">
    <location>
        <position position="89"/>
    </location>
</feature>
<evidence type="ECO:0000256" key="3">
    <source>
        <dbReference type="ARBA" id="ARBA00022664"/>
    </source>
</evidence>
<evidence type="ECO:0000313" key="16">
    <source>
        <dbReference type="Proteomes" id="UP001634394"/>
    </source>
</evidence>
<keyword evidence="2 10" id="KW-0489">Methyltransferase</keyword>
<evidence type="ECO:0000256" key="10">
    <source>
        <dbReference type="PIRNR" id="PIRNR028762"/>
    </source>
</evidence>
<feature type="site" description="mRNA cap binding" evidence="12">
    <location>
        <position position="164"/>
    </location>
</feature>
<dbReference type="InterPro" id="IPR004971">
    <property type="entry name" value="mRNA_G-N7_MeTrfase_dom"/>
</dbReference>
<evidence type="ECO:0000256" key="11">
    <source>
        <dbReference type="PIRSR" id="PIRSR028762-1"/>
    </source>
</evidence>
<keyword evidence="8 10" id="KW-0539">Nucleus</keyword>
<feature type="domain" description="MRNA cap 0 methyltransferase" evidence="14">
    <location>
        <begin position="41"/>
        <end position="364"/>
    </location>
</feature>
<feature type="site" description="mRNA cap binding" evidence="12">
    <location>
        <position position="356"/>
    </location>
</feature>
<comment type="similarity">
    <text evidence="10">Belongs to the class I-like SAM-binding methyltransferase superfamily. mRNA cap 0 methyltransferase family.</text>
</comment>
<evidence type="ECO:0000256" key="13">
    <source>
        <dbReference type="SAM" id="MobiDB-lite"/>
    </source>
</evidence>
<dbReference type="InterPro" id="IPR029063">
    <property type="entry name" value="SAM-dependent_MTases_sf"/>
</dbReference>
<evidence type="ECO:0000256" key="6">
    <source>
        <dbReference type="ARBA" id="ARBA00022884"/>
    </source>
</evidence>
<comment type="catalytic activity">
    <reaction evidence="9">
        <text>a 5'-end (5'-triphosphoguanosine)-ribonucleoside in mRNA + S-adenosyl-L-methionine = a 5'-end (N(7)-methyl 5'-triphosphoguanosine)-ribonucleoside in mRNA + S-adenosyl-L-homocysteine</text>
        <dbReference type="Rhea" id="RHEA:67008"/>
        <dbReference type="Rhea" id="RHEA-COMP:17166"/>
        <dbReference type="Rhea" id="RHEA-COMP:17167"/>
        <dbReference type="ChEBI" id="CHEBI:57856"/>
        <dbReference type="ChEBI" id="CHEBI:59789"/>
        <dbReference type="ChEBI" id="CHEBI:156461"/>
        <dbReference type="ChEBI" id="CHEBI:167617"/>
        <dbReference type="EC" id="2.1.1.56"/>
    </reaction>
</comment>
<evidence type="ECO:0000256" key="12">
    <source>
        <dbReference type="PIRSR" id="PIRSR028762-2"/>
    </source>
</evidence>
<evidence type="ECO:0000313" key="15">
    <source>
        <dbReference type="EMBL" id="KAL3860394.1"/>
    </source>
</evidence>
<dbReference type="Pfam" id="PF03291">
    <property type="entry name" value="mRNA_G-N7_MeTrfase"/>
    <property type="match status" value="1"/>
</dbReference>
<accession>A0ABD3VFN5</accession>
<feature type="binding site" evidence="11">
    <location>
        <position position="102"/>
    </location>
    <ligand>
        <name>S-adenosyl-L-methionine</name>
        <dbReference type="ChEBI" id="CHEBI:59789"/>
    </ligand>
</feature>
<dbReference type="GO" id="GO:0004482">
    <property type="term" value="F:mRNA 5'-cap (guanine-N7-)-methyltransferase activity"/>
    <property type="evidence" value="ECO:0007669"/>
    <property type="project" value="UniProtKB-EC"/>
</dbReference>
<comment type="caution">
    <text evidence="15">The sequence shown here is derived from an EMBL/GenBank/DDBJ whole genome shotgun (WGS) entry which is preliminary data.</text>
</comment>
<keyword evidence="16" id="KW-1185">Reference proteome</keyword>
<dbReference type="PANTHER" id="PTHR12189:SF2">
    <property type="entry name" value="MRNA CAP GUANINE-N7 METHYLTRANSFERASE"/>
    <property type="match status" value="1"/>
</dbReference>
<evidence type="ECO:0000256" key="4">
    <source>
        <dbReference type="ARBA" id="ARBA00022679"/>
    </source>
</evidence>
<feature type="binding site" evidence="11">
    <location>
        <position position="137"/>
    </location>
    <ligand>
        <name>S-adenosyl-L-methionine</name>
        <dbReference type="ChEBI" id="CHEBI:59789"/>
    </ligand>
</feature>
<evidence type="ECO:0000256" key="1">
    <source>
        <dbReference type="ARBA" id="ARBA00004123"/>
    </source>
</evidence>
<evidence type="ECO:0000256" key="2">
    <source>
        <dbReference type="ARBA" id="ARBA00022603"/>
    </source>
</evidence>
<dbReference type="EC" id="2.1.1.56" evidence="10"/>
<name>A0ABD3VFN5_SINWO</name>
<dbReference type="PROSITE" id="PS51562">
    <property type="entry name" value="RNA_CAP0_MT"/>
    <property type="match status" value="1"/>
</dbReference>
<dbReference type="Proteomes" id="UP001634394">
    <property type="component" value="Unassembled WGS sequence"/>
</dbReference>
<keyword evidence="3 10" id="KW-0507">mRNA processing</keyword>
<organism evidence="15 16">
    <name type="scientific">Sinanodonta woodiana</name>
    <name type="common">Chinese pond mussel</name>
    <name type="synonym">Anodonta woodiana</name>
    <dbReference type="NCBI Taxonomy" id="1069815"/>
    <lineage>
        <taxon>Eukaryota</taxon>
        <taxon>Metazoa</taxon>
        <taxon>Spiralia</taxon>
        <taxon>Lophotrochozoa</taxon>
        <taxon>Mollusca</taxon>
        <taxon>Bivalvia</taxon>
        <taxon>Autobranchia</taxon>
        <taxon>Heteroconchia</taxon>
        <taxon>Palaeoheterodonta</taxon>
        <taxon>Unionida</taxon>
        <taxon>Unionoidea</taxon>
        <taxon>Unionidae</taxon>
        <taxon>Unioninae</taxon>
        <taxon>Sinanodonta</taxon>
    </lineage>
</organism>
<dbReference type="GO" id="GO:0005634">
    <property type="term" value="C:nucleus"/>
    <property type="evidence" value="ECO:0007669"/>
    <property type="project" value="UniProtKB-SubCell"/>
</dbReference>
<feature type="region of interest" description="Disordered" evidence="13">
    <location>
        <begin position="370"/>
        <end position="417"/>
    </location>
</feature>
<dbReference type="GO" id="GO:0003723">
    <property type="term" value="F:RNA binding"/>
    <property type="evidence" value="ECO:0007669"/>
    <property type="project" value="UniProtKB-KW"/>
</dbReference>
<evidence type="ECO:0000256" key="8">
    <source>
        <dbReference type="ARBA" id="ARBA00023242"/>
    </source>
</evidence>
<feature type="compositionally biased region" description="Polar residues" evidence="13">
    <location>
        <begin position="371"/>
        <end position="387"/>
    </location>
</feature>
<dbReference type="InterPro" id="IPR039753">
    <property type="entry name" value="RG7MT1"/>
</dbReference>
<sequence>MAEQTESSKAEYSGDGQYNADIVAKHYNQLQESGREARTESRIYYMRNFNNWIKSVLIGETLQTIKKQRNHKGIAVLDLCSGKGGDLLKWKKGSISRLICTDIAETSVEQSEVRYKEMMNRERYKDQMFTAEFITADCTKARLREMYKDPNIKLDLCSCQFSFHYCFESLPQAQMMLQNAVENLHLGGYFIGSTPHAQELVHRLRESPDMSFGNEVYRVTFDLPDKENIPLFGAKYNFHLEGVVDCPEFLVFFPVLIKLAEEYGMKLCFKKTFAEYFNEQIKNPEHRSLLGRMQALEPYPPDRGTELMGLKNIDYKSADEFIQEAGQTESSDDRHRRRQQQIGTLSKAEWEAITLYCVFAFQKVKDMKTGETWSGSDIPSVEGQGNVSGEAIDSKRKRRLDEATPSDATEEKVAKSS</sequence>
<feature type="binding site" evidence="11">
    <location>
        <position position="54"/>
    </location>
    <ligand>
        <name>S-adenosyl-L-methionine</name>
        <dbReference type="ChEBI" id="CHEBI:59789"/>
    </ligand>
</feature>
<feature type="binding site" evidence="11">
    <location>
        <position position="80"/>
    </location>
    <ligand>
        <name>S-adenosyl-L-methionine</name>
        <dbReference type="ChEBI" id="CHEBI:59789"/>
    </ligand>
</feature>
<feature type="site" description="mRNA cap binding" evidence="12">
    <location>
        <position position="83"/>
    </location>
</feature>
<evidence type="ECO:0000256" key="9">
    <source>
        <dbReference type="ARBA" id="ARBA00044712"/>
    </source>
</evidence>
<keyword evidence="5 10" id="KW-0949">S-adenosyl-L-methionine</keyword>
<dbReference type="AlphaFoldDB" id="A0ABD3VFN5"/>
<dbReference type="Gene3D" id="3.40.50.150">
    <property type="entry name" value="Vaccinia Virus protein VP39"/>
    <property type="match status" value="1"/>
</dbReference>
<dbReference type="EMBL" id="JBJQND010000012">
    <property type="protein sequence ID" value="KAL3860394.1"/>
    <property type="molecule type" value="Genomic_DNA"/>
</dbReference>
<keyword evidence="7 10" id="KW-0506">mRNA capping</keyword>
<feature type="site" description="mRNA cap binding" evidence="12">
    <location>
        <position position="114"/>
    </location>
</feature>
<dbReference type="PANTHER" id="PTHR12189">
    <property type="entry name" value="MRNA GUANINE-7- METHYLTRANSFERASE"/>
    <property type="match status" value="1"/>
</dbReference>
<feature type="binding site" evidence="12">
    <location>
        <begin position="50"/>
        <end position="51"/>
    </location>
    <ligand>
        <name>mRNA</name>
        <dbReference type="ChEBI" id="CHEBI:33699"/>
    </ligand>
</feature>
<protein>
    <recommendedName>
        <fullName evidence="10">mRNA cap guanine-N(7) methyltransferase</fullName>
        <ecNumber evidence="10">2.1.1.56</ecNumber>
    </recommendedName>
    <alternativeName>
        <fullName evidence="10">mRNA (guanine-N(7))-methyltransferase</fullName>
    </alternativeName>
    <alternativeName>
        <fullName evidence="10">mRNA cap methyltransferase</fullName>
    </alternativeName>
</protein>
<keyword evidence="6 10" id="KW-0694">RNA-binding</keyword>
<dbReference type="PIRSF" id="PIRSF028762">
    <property type="entry name" value="ABD1"/>
    <property type="match status" value="1"/>
</dbReference>
<dbReference type="CDD" id="cd02440">
    <property type="entry name" value="AdoMet_MTases"/>
    <property type="match status" value="1"/>
</dbReference>
<feature type="site" description="mRNA cap binding" evidence="12">
    <location>
        <position position="248"/>
    </location>
</feature>
<keyword evidence="4 10" id="KW-0808">Transferase</keyword>
<feature type="binding site" evidence="11">
    <location>
        <position position="165"/>
    </location>
    <ligand>
        <name>S-adenosyl-L-methionine</name>
        <dbReference type="ChEBI" id="CHEBI:59789"/>
    </ligand>
</feature>
<evidence type="ECO:0000256" key="7">
    <source>
        <dbReference type="ARBA" id="ARBA00023042"/>
    </source>
</evidence>
<evidence type="ECO:0000259" key="14">
    <source>
        <dbReference type="PROSITE" id="PS51562"/>
    </source>
</evidence>
<proteinExistence type="inferred from homology"/>
<evidence type="ECO:0000256" key="5">
    <source>
        <dbReference type="ARBA" id="ARBA00022691"/>
    </source>
</evidence>
<dbReference type="SUPFAM" id="SSF53335">
    <property type="entry name" value="S-adenosyl-L-methionine-dependent methyltransferases"/>
    <property type="match status" value="1"/>
</dbReference>
<dbReference type="InterPro" id="IPR016899">
    <property type="entry name" value="mRNA_G-N7_MeTrfase_euk"/>
</dbReference>
<feature type="binding site" evidence="11">
    <location>
        <position position="160"/>
    </location>
    <ligand>
        <name>S-adenosyl-L-methionine</name>
        <dbReference type="ChEBI" id="CHEBI:59789"/>
    </ligand>
</feature>
<gene>
    <name evidence="15" type="ORF">ACJMK2_010519</name>
</gene>
<comment type="subcellular location">
    <subcellularLocation>
        <location evidence="1 10">Nucleus</location>
    </subcellularLocation>
</comment>